<sequence length="133" mass="14825">MISKELIDQLSKLATDAMDYNGTAVNVTHSVFADNVTTTSDLDNITTTSYFLNRFCFSVLFVVYTFGHLVSLALLFGGTCNRCCCGDFVTFNLTHVNQTFLSQCKPGQVAPNELSTAITSYPICRRRRFPWAL</sequence>
<dbReference type="EMBL" id="UYRR01033524">
    <property type="protein sequence ID" value="VDK58973.1"/>
    <property type="molecule type" value="Genomic_DNA"/>
</dbReference>
<dbReference type="WBParaSite" id="ASIM_0001749001-mRNA-1">
    <property type="protein sequence ID" value="ASIM_0001749001-mRNA-1"/>
    <property type="gene ID" value="ASIM_0001749001"/>
</dbReference>
<evidence type="ECO:0000256" key="1">
    <source>
        <dbReference type="SAM" id="Phobius"/>
    </source>
</evidence>
<accession>A0A0M3K948</accession>
<protein>
    <submittedName>
        <fullName evidence="4">Inner membrane protein</fullName>
    </submittedName>
</protein>
<keyword evidence="1" id="KW-0472">Membrane</keyword>
<dbReference type="AlphaFoldDB" id="A0A0M3K948"/>
<reference evidence="4" key="1">
    <citation type="submission" date="2017-02" db="UniProtKB">
        <authorList>
            <consortium name="WormBaseParasite"/>
        </authorList>
    </citation>
    <scope>IDENTIFICATION</scope>
</reference>
<reference evidence="2 3" key="2">
    <citation type="submission" date="2018-11" db="EMBL/GenBank/DDBJ databases">
        <authorList>
            <consortium name="Pathogen Informatics"/>
        </authorList>
    </citation>
    <scope>NUCLEOTIDE SEQUENCE [LARGE SCALE GENOMIC DNA]</scope>
</reference>
<organism evidence="4">
    <name type="scientific">Anisakis simplex</name>
    <name type="common">Herring worm</name>
    <dbReference type="NCBI Taxonomy" id="6269"/>
    <lineage>
        <taxon>Eukaryota</taxon>
        <taxon>Metazoa</taxon>
        <taxon>Ecdysozoa</taxon>
        <taxon>Nematoda</taxon>
        <taxon>Chromadorea</taxon>
        <taxon>Rhabditida</taxon>
        <taxon>Spirurina</taxon>
        <taxon>Ascaridomorpha</taxon>
        <taxon>Ascaridoidea</taxon>
        <taxon>Anisakidae</taxon>
        <taxon>Anisakis</taxon>
        <taxon>Anisakis simplex complex</taxon>
    </lineage>
</organism>
<proteinExistence type="predicted"/>
<feature type="transmembrane region" description="Helical" evidence="1">
    <location>
        <begin position="55"/>
        <end position="76"/>
    </location>
</feature>
<evidence type="ECO:0000313" key="2">
    <source>
        <dbReference type="EMBL" id="VDK58973.1"/>
    </source>
</evidence>
<keyword evidence="3" id="KW-1185">Reference proteome</keyword>
<gene>
    <name evidence="2" type="ORF">ASIM_LOCUS16896</name>
</gene>
<keyword evidence="1" id="KW-1133">Transmembrane helix</keyword>
<evidence type="ECO:0000313" key="4">
    <source>
        <dbReference type="WBParaSite" id="ASIM_0001749001-mRNA-1"/>
    </source>
</evidence>
<name>A0A0M3K948_ANISI</name>
<evidence type="ECO:0000313" key="3">
    <source>
        <dbReference type="Proteomes" id="UP000267096"/>
    </source>
</evidence>
<keyword evidence="1" id="KW-0812">Transmembrane</keyword>
<dbReference type="Proteomes" id="UP000267096">
    <property type="component" value="Unassembled WGS sequence"/>
</dbReference>